<evidence type="ECO:0000259" key="13">
    <source>
        <dbReference type="SMART" id="SM01286"/>
    </source>
</evidence>
<sequence length="1019" mass="114856">MADQVTIDKKLFHDRLSAFLAAWKTDRRSGDGIFQGVGSIVICVGKASEGEYPKSSAFQLWLFGYEFPTSLFIITPETLHVVMTKKKATYIQPLKDGKVPIEIELCNKDPLQNGTQLKKCLDIIKAAGKKVGVLSKENPAGPFAQEWSKVFGGISKELDLVEISNVFSAAALAVKDERELRAIRDASRASSGLLKEFFVEEMSGILDEEKKITHAQLADKVNAKIEEPQFFKQLKVAAGFDPTALDWATMPVVQSGGSYTLKFDTPSDNSSLHAGVIVCALGLRYQSYASLVARTYMVDPNKEQEENYAFLLEVQKLVFKNLRGDVLAKDVYNKALSYVASKKPHLKDHFLKSIGAGIGVENQDPNLVLNSKNTRPLKDGMTLTIVVGFQGLENKKAKNQRGKVYSLILADTVRVTGGEPAVFTKDAPADLETIAFFFNDSEQEEEAPKPKAKKDAKIGAVAQKNITATRLRNERAANQDAEKEAARREHQKELHAKKQEQGLEKYVKGTGNLNGTEERKFKRFESYKRDSQLPPRVKDNIVVVDSKSFTVVVPIMGRAVPFHINTIKNANLTPEGEFTSLRINFLSPGQGVGRKEDHPFEDPNAHFVRSLTFRSQDTDRMQAIVQQITELKKDVVRRETEKKQMADVVEQDKLIIDRRPARLESVFLRPSIDSKRVSGEVQIHQNGLTYSHGMGNASIDILFNNIRHLFFQPCKSELIVLIHIHLINPIMIGKRKTTDIQFMREATDMQFDETGNRKRKQRYGDDEEFQAEQEERRRRAELDKQFLNFAKKIEDAGRDTIRVDIPFRDLGFNGVPARSSVWISPTTDCLVQLTEPPFLVITLYDIEIVHLERVQFGLKNFDMVVVFKDFTRAPQHINTIPVESLDAVKDWLDSVEIPFTEGPLNLQWPTIMKTVQADPHTFFVEGGWSFLGANSDSEDEEQSSEESAFELSDEEVVSDESESEASDFDEDASAEETDPDASEDDDTEGEDWDELEKNAKKADRARPEQEEPAPRKRKR</sequence>
<dbReference type="InterPro" id="IPR013953">
    <property type="entry name" value="FACT_SPT16_M"/>
</dbReference>
<dbReference type="GO" id="GO:0031491">
    <property type="term" value="F:nucleosome binding"/>
    <property type="evidence" value="ECO:0007669"/>
    <property type="project" value="TreeGrafter"/>
</dbReference>
<evidence type="ECO:0000259" key="12">
    <source>
        <dbReference type="SMART" id="SM01285"/>
    </source>
</evidence>
<dbReference type="Proteomes" id="UP000799640">
    <property type="component" value="Unassembled WGS sequence"/>
</dbReference>
<reference evidence="15" key="1">
    <citation type="journal article" date="2020" name="Stud. Mycol.">
        <title>101 Dothideomycetes genomes: a test case for predicting lifestyles and emergence of pathogens.</title>
        <authorList>
            <person name="Haridas S."/>
            <person name="Albert R."/>
            <person name="Binder M."/>
            <person name="Bloem J."/>
            <person name="Labutti K."/>
            <person name="Salamov A."/>
            <person name="Andreopoulos B."/>
            <person name="Baker S."/>
            <person name="Barry K."/>
            <person name="Bills G."/>
            <person name="Bluhm B."/>
            <person name="Cannon C."/>
            <person name="Castanera R."/>
            <person name="Culley D."/>
            <person name="Daum C."/>
            <person name="Ezra D."/>
            <person name="Gonzalez J."/>
            <person name="Henrissat B."/>
            <person name="Kuo A."/>
            <person name="Liang C."/>
            <person name="Lipzen A."/>
            <person name="Lutzoni F."/>
            <person name="Magnuson J."/>
            <person name="Mondo S."/>
            <person name="Nolan M."/>
            <person name="Ohm R."/>
            <person name="Pangilinan J."/>
            <person name="Park H.-J."/>
            <person name="Ramirez L."/>
            <person name="Alfaro M."/>
            <person name="Sun H."/>
            <person name="Tritt A."/>
            <person name="Yoshinaga Y."/>
            <person name="Zwiers L.-H."/>
            <person name="Turgeon B."/>
            <person name="Goodwin S."/>
            <person name="Spatafora J."/>
            <person name="Crous P."/>
            <person name="Grigoriev I."/>
        </authorList>
    </citation>
    <scope>NUCLEOTIDE SEQUENCE</scope>
    <source>
        <strain evidence="15">CBS 262.69</strain>
    </source>
</reference>
<evidence type="ECO:0000256" key="1">
    <source>
        <dbReference type="ARBA" id="ARBA00010779"/>
    </source>
</evidence>
<keyword evidence="4 10" id="KW-0227">DNA damage</keyword>
<keyword evidence="2 10" id="KW-0158">Chromosome</keyword>
<dbReference type="Gene3D" id="3.90.230.10">
    <property type="entry name" value="Creatinase/methionine aminopeptidase superfamily"/>
    <property type="match status" value="1"/>
</dbReference>
<evidence type="ECO:0000256" key="2">
    <source>
        <dbReference type="ARBA" id="ARBA00022454"/>
    </source>
</evidence>
<organism evidence="15 16">
    <name type="scientific">Trichodelitschia bisporula</name>
    <dbReference type="NCBI Taxonomy" id="703511"/>
    <lineage>
        <taxon>Eukaryota</taxon>
        <taxon>Fungi</taxon>
        <taxon>Dikarya</taxon>
        <taxon>Ascomycota</taxon>
        <taxon>Pezizomycotina</taxon>
        <taxon>Dothideomycetes</taxon>
        <taxon>Dothideomycetes incertae sedis</taxon>
        <taxon>Phaeotrichales</taxon>
        <taxon>Phaeotrichaceae</taxon>
        <taxon>Trichodelitschia</taxon>
    </lineage>
</organism>
<dbReference type="GO" id="GO:0010468">
    <property type="term" value="P:regulation of gene expression"/>
    <property type="evidence" value="ECO:0007669"/>
    <property type="project" value="UniProtKB-ARBA"/>
</dbReference>
<dbReference type="Pfam" id="PF21091">
    <property type="entry name" value="SPT16_C"/>
    <property type="match status" value="1"/>
</dbReference>
<protein>
    <recommendedName>
        <fullName evidence="10">FACT complex subunit</fullName>
    </recommendedName>
</protein>
<dbReference type="Gene3D" id="2.30.29.150">
    <property type="match status" value="1"/>
</dbReference>
<evidence type="ECO:0000256" key="9">
    <source>
        <dbReference type="ARBA" id="ARBA00023242"/>
    </source>
</evidence>
<feature type="region of interest" description="Disordered" evidence="11">
    <location>
        <begin position="933"/>
        <end position="1019"/>
    </location>
</feature>
<keyword evidence="5 10" id="KW-0805">Transcription regulation</keyword>
<keyword evidence="6" id="KW-0175">Coiled coil</keyword>
<dbReference type="GO" id="GO:0035101">
    <property type="term" value="C:FACT complex"/>
    <property type="evidence" value="ECO:0007669"/>
    <property type="project" value="UniProtKB-UniRule"/>
</dbReference>
<dbReference type="Gene3D" id="2.30.29.30">
    <property type="entry name" value="Pleckstrin-homology domain (PH domain)/Phosphotyrosine-binding domain (PTB)"/>
    <property type="match status" value="1"/>
</dbReference>
<feature type="region of interest" description="Disordered" evidence="11">
    <location>
        <begin position="474"/>
        <end position="511"/>
    </location>
</feature>
<dbReference type="OrthoDB" id="10251642at2759"/>
<keyword evidence="7 10" id="KW-0804">Transcription</keyword>
<dbReference type="AlphaFoldDB" id="A0A6G1HMS1"/>
<evidence type="ECO:0000256" key="11">
    <source>
        <dbReference type="SAM" id="MobiDB-lite"/>
    </source>
</evidence>
<comment type="subunit">
    <text evidence="10">Component of the FACT complex.</text>
</comment>
<dbReference type="Pfam" id="PF24824">
    <property type="entry name" value="PH_SPT16"/>
    <property type="match status" value="1"/>
</dbReference>
<dbReference type="FunFam" id="2.30.29.30:FF:000017">
    <property type="entry name" value="FACT complex subunit SPT16"/>
    <property type="match status" value="1"/>
</dbReference>
<dbReference type="Gene3D" id="2.30.29.210">
    <property type="entry name" value="FACT complex subunit Spt16p/Cdc68p"/>
    <property type="match status" value="1"/>
</dbReference>
<gene>
    <name evidence="15" type="ORF">EJ06DRAFT_498423</name>
</gene>
<dbReference type="FunFam" id="3.90.230.10:FF:000005">
    <property type="entry name" value="FACT complex subunit spt16"/>
    <property type="match status" value="1"/>
</dbReference>
<dbReference type="InterPro" id="IPR036005">
    <property type="entry name" value="Creatinase/aminopeptidase-like"/>
</dbReference>
<dbReference type="SMART" id="SM01286">
    <property type="entry name" value="SPT16"/>
    <property type="match status" value="1"/>
</dbReference>
<feature type="region of interest" description="Disordered" evidence="11">
    <location>
        <begin position="751"/>
        <end position="775"/>
    </location>
</feature>
<dbReference type="InterPro" id="IPR011993">
    <property type="entry name" value="PH-like_dom_sf"/>
</dbReference>
<name>A0A6G1HMS1_9PEZI</name>
<dbReference type="Pfam" id="PF08644">
    <property type="entry name" value="SPT16"/>
    <property type="match status" value="1"/>
</dbReference>
<dbReference type="GO" id="GO:0006368">
    <property type="term" value="P:transcription elongation by RNA polymerase II"/>
    <property type="evidence" value="ECO:0007669"/>
    <property type="project" value="TreeGrafter"/>
</dbReference>
<accession>A0A6G1HMS1</accession>
<keyword evidence="3 10" id="KW-0235">DNA replication</keyword>
<proteinExistence type="inferred from homology"/>
<evidence type="ECO:0000256" key="10">
    <source>
        <dbReference type="RuleBase" id="RU367052"/>
    </source>
</evidence>
<comment type="function">
    <text evidence="10">Component of the FACT complex, a general chromatin factor that acts to reorganize nucleosomes. The FACT complex is involved in multiple processes that require DNA as a template such as mRNA elongation, DNA replication and DNA repair. During transcription elongation the FACT complex acts as a histone chaperone that both destabilizes and restores nucleosomal structure. It facilitates the passage of RNA polymerase II and transcription by promoting the dissociation of one histone H2A-H2B dimer from the nucleosome, then subsequently promotes the reestablishment of the nucleosome following the passage of RNA polymerase II.</text>
</comment>
<dbReference type="Pfam" id="PF14826">
    <property type="entry name" value="FACT-Spt16_Nlob"/>
    <property type="match status" value="1"/>
</dbReference>
<evidence type="ECO:0000256" key="7">
    <source>
        <dbReference type="ARBA" id="ARBA00023163"/>
    </source>
</evidence>
<dbReference type="InterPro" id="IPR013719">
    <property type="entry name" value="RTT106/SPT16-like_middle_dom"/>
</dbReference>
<dbReference type="Pfam" id="PF00557">
    <property type="entry name" value="Peptidase_M24"/>
    <property type="match status" value="1"/>
</dbReference>
<dbReference type="EMBL" id="ML996703">
    <property type="protein sequence ID" value="KAF2397363.1"/>
    <property type="molecule type" value="Genomic_DNA"/>
</dbReference>
<dbReference type="FunFam" id="2.30.29.210:FF:000001">
    <property type="entry name" value="FACT complex subunit spt16"/>
    <property type="match status" value="1"/>
</dbReference>
<dbReference type="SMART" id="SM01287">
    <property type="entry name" value="Rtt106"/>
    <property type="match status" value="1"/>
</dbReference>
<keyword evidence="8 10" id="KW-0234">DNA repair</keyword>
<dbReference type="PANTHER" id="PTHR13980">
    <property type="entry name" value="CDC68 RELATED"/>
    <property type="match status" value="1"/>
</dbReference>
<comment type="subcellular location">
    <subcellularLocation>
        <location evidence="10">Nucleus</location>
    </subcellularLocation>
    <subcellularLocation>
        <location evidence="10">Chromosome</location>
    </subcellularLocation>
</comment>
<dbReference type="GO" id="GO:0006260">
    <property type="term" value="P:DNA replication"/>
    <property type="evidence" value="ECO:0007669"/>
    <property type="project" value="UniProtKB-KW"/>
</dbReference>
<dbReference type="Gene3D" id="3.40.350.10">
    <property type="entry name" value="Creatinase/prolidase N-terminal domain"/>
    <property type="match status" value="1"/>
</dbReference>
<evidence type="ECO:0000256" key="8">
    <source>
        <dbReference type="ARBA" id="ARBA00023204"/>
    </source>
</evidence>
<evidence type="ECO:0000256" key="6">
    <source>
        <dbReference type="ARBA" id="ARBA00023054"/>
    </source>
</evidence>
<dbReference type="InterPro" id="IPR048969">
    <property type="entry name" value="FACT_SPT16_C"/>
</dbReference>
<dbReference type="PANTHER" id="PTHR13980:SF15">
    <property type="entry name" value="FACT COMPLEX SUBUNIT SPT16"/>
    <property type="match status" value="1"/>
</dbReference>
<dbReference type="SUPFAM" id="SSF55920">
    <property type="entry name" value="Creatinase/aminopeptidase"/>
    <property type="match status" value="1"/>
</dbReference>
<dbReference type="InterPro" id="IPR029148">
    <property type="entry name" value="FACT-SPT16_Nlobe"/>
</dbReference>
<evidence type="ECO:0000313" key="15">
    <source>
        <dbReference type="EMBL" id="KAF2397363.1"/>
    </source>
</evidence>
<feature type="domain" description="Histone chaperone RTT106/FACT complex subunit SPT16-like middle" evidence="14">
    <location>
        <begin position="812"/>
        <end position="902"/>
    </location>
</feature>
<evidence type="ECO:0000313" key="16">
    <source>
        <dbReference type="Proteomes" id="UP000799640"/>
    </source>
</evidence>
<evidence type="ECO:0000259" key="14">
    <source>
        <dbReference type="SMART" id="SM01287"/>
    </source>
</evidence>
<evidence type="ECO:0000256" key="3">
    <source>
        <dbReference type="ARBA" id="ARBA00022705"/>
    </source>
</evidence>
<dbReference type="InterPro" id="IPR040258">
    <property type="entry name" value="Spt16"/>
</dbReference>
<evidence type="ECO:0000256" key="5">
    <source>
        <dbReference type="ARBA" id="ARBA00023015"/>
    </source>
</evidence>
<feature type="compositionally biased region" description="Basic and acidic residues" evidence="11">
    <location>
        <begin position="995"/>
        <end position="1019"/>
    </location>
</feature>
<keyword evidence="16" id="KW-1185">Reference proteome</keyword>
<dbReference type="InterPro" id="IPR029149">
    <property type="entry name" value="Creatin/AminoP/Spt16_N"/>
</dbReference>
<dbReference type="InterPro" id="IPR056595">
    <property type="entry name" value="Fact-SPT16_PH"/>
</dbReference>
<dbReference type="InterPro" id="IPR000994">
    <property type="entry name" value="Pept_M24"/>
</dbReference>
<dbReference type="Pfam" id="PF08512">
    <property type="entry name" value="Rttp106-like_middle"/>
    <property type="match status" value="1"/>
</dbReference>
<evidence type="ECO:0000256" key="4">
    <source>
        <dbReference type="ARBA" id="ARBA00022763"/>
    </source>
</evidence>
<keyword evidence="9 10" id="KW-0539">Nucleus</keyword>
<feature type="compositionally biased region" description="Basic and acidic residues" evidence="11">
    <location>
        <begin position="474"/>
        <end position="507"/>
    </location>
</feature>
<dbReference type="SMART" id="SM01285">
    <property type="entry name" value="FACT-Spt16_Nlob"/>
    <property type="match status" value="1"/>
</dbReference>
<dbReference type="GO" id="GO:0006281">
    <property type="term" value="P:DNA repair"/>
    <property type="evidence" value="ECO:0007669"/>
    <property type="project" value="UniProtKB-UniRule"/>
</dbReference>
<comment type="similarity">
    <text evidence="1 10">Belongs to the peptidase M24 family. SPT16 subfamily.</text>
</comment>
<feature type="domain" description="FACT complex subunit SPT16 middle" evidence="13">
    <location>
        <begin position="542"/>
        <end position="690"/>
    </location>
</feature>
<feature type="domain" description="FACT complex subunit SPT16 N-terminal lobe" evidence="12">
    <location>
        <begin position="7"/>
        <end position="167"/>
    </location>
</feature>
<feature type="compositionally biased region" description="Acidic residues" evidence="11">
    <location>
        <begin position="936"/>
        <end position="994"/>
    </location>
</feature>